<reference evidence="7" key="1">
    <citation type="submission" date="2020-12" db="UniProtKB">
        <authorList>
            <consortium name="WormBaseParasite"/>
        </authorList>
    </citation>
    <scope>IDENTIFICATION</scope>
    <source>
        <strain evidence="7">MHco3</strain>
    </source>
</reference>
<organism evidence="6 7">
    <name type="scientific">Haemonchus contortus</name>
    <name type="common">Barber pole worm</name>
    <dbReference type="NCBI Taxonomy" id="6289"/>
    <lineage>
        <taxon>Eukaryota</taxon>
        <taxon>Metazoa</taxon>
        <taxon>Ecdysozoa</taxon>
        <taxon>Nematoda</taxon>
        <taxon>Chromadorea</taxon>
        <taxon>Rhabditida</taxon>
        <taxon>Rhabditina</taxon>
        <taxon>Rhabditomorpha</taxon>
        <taxon>Strongyloidea</taxon>
        <taxon>Trichostrongylidae</taxon>
        <taxon>Haemonchus</taxon>
    </lineage>
</organism>
<dbReference type="SUPFAM" id="SSF57933">
    <property type="entry name" value="TAZ domain"/>
    <property type="match status" value="1"/>
</dbReference>
<dbReference type="InterPro" id="IPR000197">
    <property type="entry name" value="Znf_TAZ"/>
</dbReference>
<dbReference type="Pfam" id="PF02135">
    <property type="entry name" value="zf-TAZ"/>
    <property type="match status" value="1"/>
</dbReference>
<evidence type="ECO:0000256" key="1">
    <source>
        <dbReference type="ARBA" id="ARBA00022723"/>
    </source>
</evidence>
<keyword evidence="6" id="KW-1185">Reference proteome</keyword>
<proteinExistence type="predicted"/>
<keyword evidence="2 4" id="KW-0863">Zinc-finger</keyword>
<evidence type="ECO:0000256" key="2">
    <source>
        <dbReference type="ARBA" id="ARBA00022771"/>
    </source>
</evidence>
<dbReference type="WBParaSite" id="HCON_00075040-00001">
    <property type="protein sequence ID" value="HCON_00075040-00001"/>
    <property type="gene ID" value="HCON_00075040"/>
</dbReference>
<feature type="domain" description="TAZ-type" evidence="5">
    <location>
        <begin position="21"/>
        <end position="110"/>
    </location>
</feature>
<protein>
    <submittedName>
        <fullName evidence="7">TAZ-type domain-containing protein</fullName>
    </submittedName>
</protein>
<accession>A0A7I4YCQ0</accession>
<sequence>MTKALMEAEEGNTSLPRCLKKFGTKEAIRDYLGDLIHALRSHIPCVYLRPDHPLWCDKIVPCLRLSYRWTHMHHCLGRKDCKDEKCPYAWKLISHWYYCRNENCFVCSPWVKPTSLHGQSRTFLNDIFERKPILASYLSSLLLNEELIRRTQQLLYESDDVPSDDEKNDSKSTDFEIDIRPTKMCVSQGVQADLEAPEFGKVPIQGFCIRHRHKKSKKVGDNAVFVIAEKDSCNQVAKWDVAIQVDLPIRSKSVKLGKPGRCV</sequence>
<dbReference type="Proteomes" id="UP000025227">
    <property type="component" value="Unplaced"/>
</dbReference>
<keyword evidence="3 4" id="KW-0862">Zinc</keyword>
<feature type="zinc finger region" description="TAZ-type" evidence="4">
    <location>
        <begin position="21"/>
        <end position="110"/>
    </location>
</feature>
<keyword evidence="1 4" id="KW-0479">Metal-binding</keyword>
<name>A0A7I4YCQ0_HAECO</name>
<evidence type="ECO:0000313" key="7">
    <source>
        <dbReference type="WBParaSite" id="HCON_00075040-00001"/>
    </source>
</evidence>
<dbReference type="Gene3D" id="1.20.1020.10">
    <property type="entry name" value="TAZ domain"/>
    <property type="match status" value="1"/>
</dbReference>
<dbReference type="OrthoDB" id="5834718at2759"/>
<evidence type="ECO:0000259" key="5">
    <source>
        <dbReference type="PROSITE" id="PS50134"/>
    </source>
</evidence>
<dbReference type="GO" id="GO:0008270">
    <property type="term" value="F:zinc ion binding"/>
    <property type="evidence" value="ECO:0007669"/>
    <property type="project" value="UniProtKB-KW"/>
</dbReference>
<evidence type="ECO:0000256" key="3">
    <source>
        <dbReference type="ARBA" id="ARBA00022833"/>
    </source>
</evidence>
<dbReference type="AlphaFoldDB" id="A0A7I4YCQ0"/>
<dbReference type="PROSITE" id="PS50134">
    <property type="entry name" value="ZF_TAZ"/>
    <property type="match status" value="1"/>
</dbReference>
<evidence type="ECO:0000313" key="6">
    <source>
        <dbReference type="Proteomes" id="UP000025227"/>
    </source>
</evidence>
<dbReference type="InterPro" id="IPR035898">
    <property type="entry name" value="TAZ_dom_sf"/>
</dbReference>
<evidence type="ECO:0000256" key="4">
    <source>
        <dbReference type="PROSITE-ProRule" id="PRU00203"/>
    </source>
</evidence>